<keyword evidence="1" id="KW-1133">Transmembrane helix</keyword>
<evidence type="ECO:0000313" key="2">
    <source>
        <dbReference type="EMBL" id="TDL28473.1"/>
    </source>
</evidence>
<keyword evidence="3" id="KW-1185">Reference proteome</keyword>
<sequence length="61" mass="7074">MTSVVSNNHHWHLLVDLDARSWAQLTCTTDMNDVLTPHSYTVVLLLPEILLTFWLQVRNDV</sequence>
<accession>A0A4Y7QLI0</accession>
<dbReference type="AlphaFoldDB" id="A0A4Y7QLI0"/>
<name>A0A4Y7QLI0_9AGAM</name>
<dbReference type="Proteomes" id="UP000294933">
    <property type="component" value="Unassembled WGS sequence"/>
</dbReference>
<reference evidence="2 3" key="1">
    <citation type="submission" date="2018-06" db="EMBL/GenBank/DDBJ databases">
        <title>A transcriptomic atlas of mushroom development highlights an independent origin of complex multicellularity.</title>
        <authorList>
            <consortium name="DOE Joint Genome Institute"/>
            <person name="Krizsan K."/>
            <person name="Almasi E."/>
            <person name="Merenyi Z."/>
            <person name="Sahu N."/>
            <person name="Viragh M."/>
            <person name="Koszo T."/>
            <person name="Mondo S."/>
            <person name="Kiss B."/>
            <person name="Balint B."/>
            <person name="Kues U."/>
            <person name="Barry K."/>
            <person name="Hegedus J.C."/>
            <person name="Henrissat B."/>
            <person name="Johnson J."/>
            <person name="Lipzen A."/>
            <person name="Ohm R."/>
            <person name="Nagy I."/>
            <person name="Pangilinan J."/>
            <person name="Yan J."/>
            <person name="Xiong Y."/>
            <person name="Grigoriev I.V."/>
            <person name="Hibbett D.S."/>
            <person name="Nagy L.G."/>
        </authorList>
    </citation>
    <scope>NUCLEOTIDE SEQUENCE [LARGE SCALE GENOMIC DNA]</scope>
    <source>
        <strain evidence="2 3">SZMC22713</strain>
    </source>
</reference>
<dbReference type="VEuPathDB" id="FungiDB:BD410DRAFT_780983"/>
<evidence type="ECO:0000313" key="3">
    <source>
        <dbReference type="Proteomes" id="UP000294933"/>
    </source>
</evidence>
<feature type="transmembrane region" description="Helical" evidence="1">
    <location>
        <begin position="38"/>
        <end position="57"/>
    </location>
</feature>
<keyword evidence="1" id="KW-0472">Membrane</keyword>
<keyword evidence="1" id="KW-0812">Transmembrane</keyword>
<dbReference type="EMBL" id="ML170157">
    <property type="protein sequence ID" value="TDL28473.1"/>
    <property type="molecule type" value="Genomic_DNA"/>
</dbReference>
<gene>
    <name evidence="2" type="ORF">BD410DRAFT_780983</name>
</gene>
<protein>
    <submittedName>
        <fullName evidence="2">Uncharacterized protein</fullName>
    </submittedName>
</protein>
<proteinExistence type="predicted"/>
<organism evidence="2 3">
    <name type="scientific">Rickenella mellea</name>
    <dbReference type="NCBI Taxonomy" id="50990"/>
    <lineage>
        <taxon>Eukaryota</taxon>
        <taxon>Fungi</taxon>
        <taxon>Dikarya</taxon>
        <taxon>Basidiomycota</taxon>
        <taxon>Agaricomycotina</taxon>
        <taxon>Agaricomycetes</taxon>
        <taxon>Hymenochaetales</taxon>
        <taxon>Rickenellaceae</taxon>
        <taxon>Rickenella</taxon>
    </lineage>
</organism>
<evidence type="ECO:0000256" key="1">
    <source>
        <dbReference type="SAM" id="Phobius"/>
    </source>
</evidence>